<protein>
    <recommendedName>
        <fullName evidence="3">HPt domain-containing protein</fullName>
    </recommendedName>
</protein>
<feature type="modified residue" description="Phosphohistidine" evidence="2">
    <location>
        <position position="64"/>
    </location>
</feature>
<reference evidence="4 5" key="1">
    <citation type="journal article" date="2020" name="Microorganisms">
        <title>Osmotic Adaptation and Compatible Solute Biosynthesis of Phototrophic Bacteria as Revealed from Genome Analyses.</title>
        <authorList>
            <person name="Imhoff J.F."/>
            <person name="Rahn T."/>
            <person name="Kunzel S."/>
            <person name="Keller A."/>
            <person name="Neulinger S.C."/>
        </authorList>
    </citation>
    <scope>NUCLEOTIDE SEQUENCE [LARGE SCALE GENOMIC DNA]</scope>
    <source>
        <strain evidence="4 5">DSM 21303</strain>
    </source>
</reference>
<sequence>MSVSNHISNKQIIDERVLQDIRDLMEADFPGLVERFIVDAGSLLDEIEDALAQDDAGRVHRAAHTLKASSASLGASALSECAKAFETMGRSGHLDGAADQFATAREQYRLVTELLEQRLRDAHPNIPSQD</sequence>
<comment type="caution">
    <text evidence="4">The sequence shown here is derived from an EMBL/GenBank/DDBJ whole genome shotgun (WGS) entry which is preliminary data.</text>
</comment>
<dbReference type="PANTHER" id="PTHR28242:SF52">
    <property type="entry name" value="PHOSPHORELAY INTERMEDIATE PROTEIN YPD1"/>
    <property type="match status" value="1"/>
</dbReference>
<evidence type="ECO:0000259" key="3">
    <source>
        <dbReference type="PROSITE" id="PS50894"/>
    </source>
</evidence>
<keyword evidence="1" id="KW-0902">Two-component regulatory system</keyword>
<keyword evidence="5" id="KW-1185">Reference proteome</keyword>
<dbReference type="Proteomes" id="UP001138802">
    <property type="component" value="Unassembled WGS sequence"/>
</dbReference>
<dbReference type="GO" id="GO:0000160">
    <property type="term" value="P:phosphorelay signal transduction system"/>
    <property type="evidence" value="ECO:0007669"/>
    <property type="project" value="UniProtKB-KW"/>
</dbReference>
<dbReference type="Pfam" id="PF01627">
    <property type="entry name" value="Hpt"/>
    <property type="match status" value="1"/>
</dbReference>
<gene>
    <name evidence="4" type="ORF">CKO25_03125</name>
</gene>
<name>A0A9X1B7H0_9GAMM</name>
<dbReference type="PANTHER" id="PTHR28242">
    <property type="entry name" value="PHOSPHORELAY INTERMEDIATE PROTEIN YPD1"/>
    <property type="match status" value="1"/>
</dbReference>
<dbReference type="InterPro" id="IPR045871">
    <property type="entry name" value="AHP1-5/YPD1"/>
</dbReference>
<evidence type="ECO:0000313" key="4">
    <source>
        <dbReference type="EMBL" id="MBK1643667.1"/>
    </source>
</evidence>
<evidence type="ECO:0000256" key="1">
    <source>
        <dbReference type="ARBA" id="ARBA00023012"/>
    </source>
</evidence>
<evidence type="ECO:0000256" key="2">
    <source>
        <dbReference type="PROSITE-ProRule" id="PRU00110"/>
    </source>
</evidence>
<accession>A0A9X1B7H0</accession>
<dbReference type="SUPFAM" id="SSF47226">
    <property type="entry name" value="Histidine-containing phosphotransfer domain, HPT domain"/>
    <property type="match status" value="1"/>
</dbReference>
<dbReference type="InterPro" id="IPR036641">
    <property type="entry name" value="HPT_dom_sf"/>
</dbReference>
<keyword evidence="2" id="KW-0597">Phosphoprotein</keyword>
<dbReference type="GO" id="GO:0009927">
    <property type="term" value="F:histidine phosphotransfer kinase activity"/>
    <property type="evidence" value="ECO:0007669"/>
    <property type="project" value="InterPro"/>
</dbReference>
<dbReference type="PROSITE" id="PS50894">
    <property type="entry name" value="HPT"/>
    <property type="match status" value="1"/>
</dbReference>
<dbReference type="InterPro" id="IPR008207">
    <property type="entry name" value="Sig_transdc_His_kin_Hpt_dom"/>
</dbReference>
<dbReference type="AlphaFoldDB" id="A0A9X1B7H0"/>
<feature type="domain" description="HPt" evidence="3">
    <location>
        <begin position="25"/>
        <end position="118"/>
    </location>
</feature>
<dbReference type="SMART" id="SM00073">
    <property type="entry name" value="HPT"/>
    <property type="match status" value="1"/>
</dbReference>
<dbReference type="RefSeq" id="WP_200386474.1">
    <property type="nucleotide sequence ID" value="NZ_NRSD01000002.1"/>
</dbReference>
<dbReference type="Gene3D" id="1.20.120.160">
    <property type="entry name" value="HPT domain"/>
    <property type="match status" value="1"/>
</dbReference>
<organism evidence="4 5">
    <name type="scientific">Thiocapsa imhoffii</name>
    <dbReference type="NCBI Taxonomy" id="382777"/>
    <lineage>
        <taxon>Bacteria</taxon>
        <taxon>Pseudomonadati</taxon>
        <taxon>Pseudomonadota</taxon>
        <taxon>Gammaproteobacteria</taxon>
        <taxon>Chromatiales</taxon>
        <taxon>Chromatiaceae</taxon>
        <taxon>Thiocapsa</taxon>
    </lineage>
</organism>
<evidence type="ECO:0000313" key="5">
    <source>
        <dbReference type="Proteomes" id="UP001138802"/>
    </source>
</evidence>
<dbReference type="GO" id="GO:0043424">
    <property type="term" value="F:protein histidine kinase binding"/>
    <property type="evidence" value="ECO:0007669"/>
    <property type="project" value="InterPro"/>
</dbReference>
<proteinExistence type="predicted"/>
<dbReference type="EMBL" id="NRSD01000002">
    <property type="protein sequence ID" value="MBK1643667.1"/>
    <property type="molecule type" value="Genomic_DNA"/>
</dbReference>